<sequence>MVAAFSIVLALRSIVVLLYQAHDMPTSFRSMTVSSMEATIALIVVVFFVASLFVERSVLEGCGFVEHRLSFNFDSNQSPFSKALIPIASGMSECSAAAVLNLSTNSRRDSSFPCAIVKRLVLPFDMNMPKCFMNAVLRSSKLSMVSAGENKIFRCFKPLIPAHIIAA</sequence>
<organism evidence="2 3">
    <name type="scientific">Microthlaspi erraticum</name>
    <dbReference type="NCBI Taxonomy" id="1685480"/>
    <lineage>
        <taxon>Eukaryota</taxon>
        <taxon>Viridiplantae</taxon>
        <taxon>Streptophyta</taxon>
        <taxon>Embryophyta</taxon>
        <taxon>Tracheophyta</taxon>
        <taxon>Spermatophyta</taxon>
        <taxon>Magnoliopsida</taxon>
        <taxon>eudicotyledons</taxon>
        <taxon>Gunneridae</taxon>
        <taxon>Pentapetalae</taxon>
        <taxon>rosids</taxon>
        <taxon>malvids</taxon>
        <taxon>Brassicales</taxon>
        <taxon>Brassicaceae</taxon>
        <taxon>Coluteocarpeae</taxon>
        <taxon>Microthlaspi</taxon>
    </lineage>
</organism>
<protein>
    <submittedName>
        <fullName evidence="2">Uncharacterized protein</fullName>
    </submittedName>
</protein>
<feature type="transmembrane region" description="Helical" evidence="1">
    <location>
        <begin position="33"/>
        <end position="54"/>
    </location>
</feature>
<evidence type="ECO:0000256" key="1">
    <source>
        <dbReference type="SAM" id="Phobius"/>
    </source>
</evidence>
<reference evidence="2" key="1">
    <citation type="submission" date="2020-01" db="EMBL/GenBank/DDBJ databases">
        <authorList>
            <person name="Mishra B."/>
        </authorList>
    </citation>
    <scope>NUCLEOTIDE SEQUENCE [LARGE SCALE GENOMIC DNA]</scope>
</reference>
<dbReference type="EMBL" id="CACVBM020001389">
    <property type="protein sequence ID" value="CAA7048574.1"/>
    <property type="molecule type" value="Genomic_DNA"/>
</dbReference>
<keyword evidence="1" id="KW-0812">Transmembrane</keyword>
<comment type="caution">
    <text evidence="2">The sequence shown here is derived from an EMBL/GenBank/DDBJ whole genome shotgun (WGS) entry which is preliminary data.</text>
</comment>
<evidence type="ECO:0000313" key="2">
    <source>
        <dbReference type="EMBL" id="CAA7048574.1"/>
    </source>
</evidence>
<keyword evidence="1" id="KW-0472">Membrane</keyword>
<accession>A0A6D2K336</accession>
<evidence type="ECO:0000313" key="3">
    <source>
        <dbReference type="Proteomes" id="UP000467841"/>
    </source>
</evidence>
<name>A0A6D2K336_9BRAS</name>
<dbReference type="AlphaFoldDB" id="A0A6D2K336"/>
<keyword evidence="3" id="KW-1185">Reference proteome</keyword>
<keyword evidence="1" id="KW-1133">Transmembrane helix</keyword>
<dbReference type="Proteomes" id="UP000467841">
    <property type="component" value="Unassembled WGS sequence"/>
</dbReference>
<gene>
    <name evidence="2" type="ORF">MERR_LOCUS35809</name>
</gene>
<proteinExistence type="predicted"/>